<organism evidence="2 3">
    <name type="scientific">Tolypothrix tenuis PCC 7101</name>
    <dbReference type="NCBI Taxonomy" id="231146"/>
    <lineage>
        <taxon>Bacteria</taxon>
        <taxon>Bacillati</taxon>
        <taxon>Cyanobacteriota</taxon>
        <taxon>Cyanophyceae</taxon>
        <taxon>Nostocales</taxon>
        <taxon>Tolypothrichaceae</taxon>
        <taxon>Tolypothrix</taxon>
    </lineage>
</organism>
<protein>
    <recommendedName>
        <fullName evidence="1">Spore protein YkvP/CgeB glycosyl transferase-like domain-containing protein</fullName>
    </recommendedName>
</protein>
<dbReference type="InterPro" id="IPR055259">
    <property type="entry name" value="YkvP/CgeB_Glyco_trans-like"/>
</dbReference>
<sequence>MHVLTVLCKDGWMPANLSEGWRRLGCSVEEFFYGTHMGKSWSNQGLENNHQINTQLLTTAKRLKAEGRLDLIFAVIYDDVLEVETAKQLRALDVPMVNYHVDLLGQWYRILRIGKYFDRVACAQMEYWKGLRRAGIRPYYMPMAANPPVSTTQTPTKNIPFAGVLYLGSPWLFRRQMLADLAKQNIPLQIYGHNWLRTSPDPDNAQPYRKNLHDLHYYLLPRIQQEGWGRFWETVKHRLRPTSSLAVSSHEVPTQCIKGSYSNSDFVPLVQGAAINLGFTHFMGIPGTSRERRQVRLREFEIPINGGFYLTQDCPQLRELFQIGENVAAWDNLSDLHDKISYYLNHPAERKRIAEAAQAYCLQHHTWTHRFSRLLQELKLSTLDIAEKTFI</sequence>
<dbReference type="Pfam" id="PF13524">
    <property type="entry name" value="Glyco_trans_1_2"/>
    <property type="match status" value="1"/>
</dbReference>
<gene>
    <name evidence="2" type="ORF">NIES37_58680</name>
</gene>
<reference evidence="2 3" key="1">
    <citation type="submission" date="2017-06" db="EMBL/GenBank/DDBJ databases">
        <title>Genome sequencing of cyanobaciteial culture collection at National Institute for Environmental Studies (NIES).</title>
        <authorList>
            <person name="Hirose Y."/>
            <person name="Shimura Y."/>
            <person name="Fujisawa T."/>
            <person name="Nakamura Y."/>
            <person name="Kawachi M."/>
        </authorList>
    </citation>
    <scope>NUCLEOTIDE SEQUENCE [LARGE SCALE GENOMIC DNA]</scope>
    <source>
        <strain evidence="2 3">NIES-37</strain>
    </source>
</reference>
<accession>A0A1Z4N835</accession>
<evidence type="ECO:0000259" key="1">
    <source>
        <dbReference type="Pfam" id="PF13524"/>
    </source>
</evidence>
<feature type="domain" description="Spore protein YkvP/CgeB glycosyl transferase-like" evidence="1">
    <location>
        <begin position="228"/>
        <end position="376"/>
    </location>
</feature>
<name>A0A1Z4N835_9CYAN</name>
<dbReference type="EMBL" id="AP018248">
    <property type="protein sequence ID" value="BAZ01861.1"/>
    <property type="molecule type" value="Genomic_DNA"/>
</dbReference>
<evidence type="ECO:0000313" key="3">
    <source>
        <dbReference type="Proteomes" id="UP000218785"/>
    </source>
</evidence>
<dbReference type="Proteomes" id="UP000218785">
    <property type="component" value="Chromosome"/>
</dbReference>
<keyword evidence="3" id="KW-1185">Reference proteome</keyword>
<proteinExistence type="predicted"/>
<dbReference type="AlphaFoldDB" id="A0A1Z4N835"/>
<evidence type="ECO:0000313" key="2">
    <source>
        <dbReference type="EMBL" id="BAZ01861.1"/>
    </source>
</evidence>
<dbReference type="KEGG" id="ttq:NIES37_58680"/>